<dbReference type="AlphaFoldDB" id="A0A9N9N657"/>
<accession>A0A9N9N657</accession>
<organism evidence="2 3">
    <name type="scientific">Funneliformis caledonium</name>
    <dbReference type="NCBI Taxonomy" id="1117310"/>
    <lineage>
        <taxon>Eukaryota</taxon>
        <taxon>Fungi</taxon>
        <taxon>Fungi incertae sedis</taxon>
        <taxon>Mucoromycota</taxon>
        <taxon>Glomeromycotina</taxon>
        <taxon>Glomeromycetes</taxon>
        <taxon>Glomerales</taxon>
        <taxon>Glomeraceae</taxon>
        <taxon>Funneliformis</taxon>
    </lineage>
</organism>
<sequence length="142" mass="16959">MKLDDEIDNFLRSPNERKPNQFVEKLKKSETTDEVHIETIHHDSSDDTTYDPDGEDVGEDVNEEVDEEMSEMSMSEFKKSFLEMRNNRKWYLKSGKCVEDELYAFGIKCRFEHLAHSFIIDPYDEKYIQYEIFTPEELEEIL</sequence>
<dbReference type="OrthoDB" id="2407197at2759"/>
<feature type="compositionally biased region" description="Acidic residues" evidence="1">
    <location>
        <begin position="46"/>
        <end position="59"/>
    </location>
</feature>
<dbReference type="Proteomes" id="UP000789570">
    <property type="component" value="Unassembled WGS sequence"/>
</dbReference>
<name>A0A9N9N657_9GLOM</name>
<comment type="caution">
    <text evidence="2">The sequence shown here is derived from an EMBL/GenBank/DDBJ whole genome shotgun (WGS) entry which is preliminary data.</text>
</comment>
<evidence type="ECO:0000313" key="2">
    <source>
        <dbReference type="EMBL" id="CAG8705912.1"/>
    </source>
</evidence>
<protein>
    <submittedName>
        <fullName evidence="2">16659_t:CDS:1</fullName>
    </submittedName>
</protein>
<evidence type="ECO:0000256" key="1">
    <source>
        <dbReference type="SAM" id="MobiDB-lite"/>
    </source>
</evidence>
<feature type="compositionally biased region" description="Basic and acidic residues" evidence="1">
    <location>
        <begin position="36"/>
        <end position="45"/>
    </location>
</feature>
<dbReference type="EMBL" id="CAJVPQ010008339">
    <property type="protein sequence ID" value="CAG8705912.1"/>
    <property type="molecule type" value="Genomic_DNA"/>
</dbReference>
<reference evidence="2" key="1">
    <citation type="submission" date="2021-06" db="EMBL/GenBank/DDBJ databases">
        <authorList>
            <person name="Kallberg Y."/>
            <person name="Tangrot J."/>
            <person name="Rosling A."/>
        </authorList>
    </citation>
    <scope>NUCLEOTIDE SEQUENCE</scope>
    <source>
        <strain evidence="2">UK204</strain>
    </source>
</reference>
<evidence type="ECO:0000313" key="3">
    <source>
        <dbReference type="Proteomes" id="UP000789570"/>
    </source>
</evidence>
<feature type="region of interest" description="Disordered" evidence="1">
    <location>
        <begin position="36"/>
        <end position="59"/>
    </location>
</feature>
<proteinExistence type="predicted"/>
<keyword evidence="3" id="KW-1185">Reference proteome</keyword>
<gene>
    <name evidence="2" type="ORF">FCALED_LOCUS13700</name>
</gene>